<evidence type="ECO:0000256" key="1">
    <source>
        <dbReference type="SAM" id="MobiDB-lite"/>
    </source>
</evidence>
<dbReference type="Gene3D" id="3.60.10.10">
    <property type="entry name" value="Endonuclease/exonuclease/phosphatase"/>
    <property type="match status" value="2"/>
</dbReference>
<organism evidence="3 4">
    <name type="scientific">Caerostris extrusa</name>
    <name type="common">Bark spider</name>
    <name type="synonym">Caerostris bankana</name>
    <dbReference type="NCBI Taxonomy" id="172846"/>
    <lineage>
        <taxon>Eukaryota</taxon>
        <taxon>Metazoa</taxon>
        <taxon>Ecdysozoa</taxon>
        <taxon>Arthropoda</taxon>
        <taxon>Chelicerata</taxon>
        <taxon>Arachnida</taxon>
        <taxon>Araneae</taxon>
        <taxon>Araneomorphae</taxon>
        <taxon>Entelegynae</taxon>
        <taxon>Araneoidea</taxon>
        <taxon>Araneidae</taxon>
        <taxon>Caerostris</taxon>
    </lineage>
</organism>
<sequence length="566" mass="64177">MARQGAMGVEELIWQKVASLRRWKKTKLCRSRSKWDFRFSIMTYNILSGEAVDNHMYLYRNCNPHFLQEDYRISRIMPEILKSKSDIICLQEVEQHLFFNMIEKVFDSNGFASIFKKRTGHKTDGCAILWRKKKFDLVRQKAVEFRTNSCQLLDRDNIGLIAVLKPIHQKFTNMQLHIATTHLLFNPRRGDIKLCQLRWLLAELERMSLKEVQNETRHYHPVILCGDFNIEPHSPLYQFIENGRIDIMNVMSGDLSGQAEGKNKGRLVDGDNMLLCNIGINEASRFEEVSTQEENSPNSASSSSVSGGKKRDRNFKSFQTQVVSPDLKSGIRFSNDATLSPKQHHDESLTHARRKPKSGNNIEIPAPTRNTQENHSKFVSTSGESKSGFTLSDTKLFDPNLLAAIGSSNDPRWISTLLAMGHKELASEFSARLKKEQKSSNNNSQTDLDPNLAGSSKSEAEKPETEELCFYHDFKFVPAYKYHAVNPKSLPITSMTGNDCNTVDHIFYGVKNKRSVSSYSEGPLKLLAYYSLMHAEGVKELGGLPNAGLGSDHISLIAEFAICTRR</sequence>
<feature type="domain" description="Endonuclease/exonuclease/phosphatase" evidence="2">
    <location>
        <begin position="42"/>
        <end position="247"/>
    </location>
</feature>
<dbReference type="PANTHER" id="PTHR12121">
    <property type="entry name" value="CARBON CATABOLITE REPRESSOR PROTEIN 4"/>
    <property type="match status" value="1"/>
</dbReference>
<dbReference type="SUPFAM" id="SSF56219">
    <property type="entry name" value="DNase I-like"/>
    <property type="match status" value="1"/>
</dbReference>
<feature type="compositionally biased region" description="Polar residues" evidence="1">
    <location>
        <begin position="368"/>
        <end position="384"/>
    </location>
</feature>
<dbReference type="InterPro" id="IPR036691">
    <property type="entry name" value="Endo/exonu/phosph_ase_sf"/>
</dbReference>
<dbReference type="AlphaFoldDB" id="A0AAV4SLQ8"/>
<dbReference type="PANTHER" id="PTHR12121:SF34">
    <property type="entry name" value="PROTEIN ANGEL"/>
    <property type="match status" value="1"/>
</dbReference>
<gene>
    <name evidence="3" type="primary">angel2</name>
    <name evidence="3" type="ORF">CEXT_721781</name>
</gene>
<evidence type="ECO:0000313" key="3">
    <source>
        <dbReference type="EMBL" id="GIY33924.1"/>
    </source>
</evidence>
<feature type="region of interest" description="Disordered" evidence="1">
    <location>
        <begin position="329"/>
        <end position="384"/>
    </location>
</feature>
<reference evidence="3 4" key="1">
    <citation type="submission" date="2021-06" db="EMBL/GenBank/DDBJ databases">
        <title>Caerostris extrusa draft genome.</title>
        <authorList>
            <person name="Kono N."/>
            <person name="Arakawa K."/>
        </authorList>
    </citation>
    <scope>NUCLEOTIDE SEQUENCE [LARGE SCALE GENOMIC DNA]</scope>
</reference>
<comment type="caution">
    <text evidence="3">The sequence shown here is derived from an EMBL/GenBank/DDBJ whole genome shotgun (WGS) entry which is preliminary data.</text>
</comment>
<name>A0AAV4SLQ8_CAEEX</name>
<dbReference type="GO" id="GO:0000175">
    <property type="term" value="F:3'-5'-RNA exonuclease activity"/>
    <property type="evidence" value="ECO:0007669"/>
    <property type="project" value="TreeGrafter"/>
</dbReference>
<feature type="region of interest" description="Disordered" evidence="1">
    <location>
        <begin position="287"/>
        <end position="312"/>
    </location>
</feature>
<feature type="compositionally biased region" description="Polar residues" evidence="1">
    <location>
        <begin position="439"/>
        <end position="457"/>
    </location>
</feature>
<dbReference type="InterPro" id="IPR050410">
    <property type="entry name" value="CCR4/nocturin_mRNA_transcr"/>
</dbReference>
<evidence type="ECO:0000313" key="4">
    <source>
        <dbReference type="Proteomes" id="UP001054945"/>
    </source>
</evidence>
<dbReference type="Proteomes" id="UP001054945">
    <property type="component" value="Unassembled WGS sequence"/>
</dbReference>
<dbReference type="Pfam" id="PF03372">
    <property type="entry name" value="Exo_endo_phos"/>
    <property type="match status" value="1"/>
</dbReference>
<protein>
    <submittedName>
        <fullName evidence="3">Protein angel homolog 2</fullName>
    </submittedName>
</protein>
<feature type="compositionally biased region" description="Low complexity" evidence="1">
    <location>
        <begin position="296"/>
        <end position="306"/>
    </location>
</feature>
<accession>A0AAV4SLQ8</accession>
<dbReference type="EMBL" id="BPLR01009709">
    <property type="protein sequence ID" value="GIY33924.1"/>
    <property type="molecule type" value="Genomic_DNA"/>
</dbReference>
<dbReference type="InterPro" id="IPR005135">
    <property type="entry name" value="Endo/exonuclease/phosphatase"/>
</dbReference>
<evidence type="ECO:0000259" key="2">
    <source>
        <dbReference type="Pfam" id="PF03372"/>
    </source>
</evidence>
<proteinExistence type="predicted"/>
<keyword evidence="4" id="KW-1185">Reference proteome</keyword>
<feature type="region of interest" description="Disordered" evidence="1">
    <location>
        <begin position="430"/>
        <end position="460"/>
    </location>
</feature>